<protein>
    <submittedName>
        <fullName evidence="2">Uncharacterized protein</fullName>
    </submittedName>
</protein>
<feature type="region of interest" description="Disordered" evidence="1">
    <location>
        <begin position="135"/>
        <end position="197"/>
    </location>
</feature>
<evidence type="ECO:0000313" key="3">
    <source>
        <dbReference type="Proteomes" id="UP000237481"/>
    </source>
</evidence>
<accession>A0A2S4KWZ4</accession>
<dbReference type="OrthoDB" id="4923338at2759"/>
<feature type="compositionally biased region" description="Low complexity" evidence="1">
    <location>
        <begin position="135"/>
        <end position="151"/>
    </location>
</feature>
<reference evidence="2 3" key="1">
    <citation type="submission" date="2018-01" db="EMBL/GenBank/DDBJ databases">
        <title>Harnessing the power of phylogenomics to disentangle the directionality and signatures of interkingdom host jumping in the parasitic fungal genus Tolypocladium.</title>
        <authorList>
            <person name="Quandt C.A."/>
            <person name="Patterson W."/>
            <person name="Spatafora J.W."/>
        </authorList>
    </citation>
    <scope>NUCLEOTIDE SEQUENCE [LARGE SCALE GENOMIC DNA]</scope>
    <source>
        <strain evidence="2 3">NRBC 100945</strain>
    </source>
</reference>
<dbReference type="EMBL" id="PKSG01000493">
    <property type="protein sequence ID" value="POR34704.1"/>
    <property type="molecule type" value="Genomic_DNA"/>
</dbReference>
<dbReference type="AlphaFoldDB" id="A0A2S4KWZ4"/>
<comment type="caution">
    <text evidence="2">The sequence shown here is derived from an EMBL/GenBank/DDBJ whole genome shotgun (WGS) entry which is preliminary data.</text>
</comment>
<organism evidence="2 3">
    <name type="scientific">Tolypocladium paradoxum</name>
    <dbReference type="NCBI Taxonomy" id="94208"/>
    <lineage>
        <taxon>Eukaryota</taxon>
        <taxon>Fungi</taxon>
        <taxon>Dikarya</taxon>
        <taxon>Ascomycota</taxon>
        <taxon>Pezizomycotina</taxon>
        <taxon>Sordariomycetes</taxon>
        <taxon>Hypocreomycetidae</taxon>
        <taxon>Hypocreales</taxon>
        <taxon>Ophiocordycipitaceae</taxon>
        <taxon>Tolypocladium</taxon>
    </lineage>
</organism>
<feature type="compositionally biased region" description="Basic and acidic residues" evidence="1">
    <location>
        <begin position="156"/>
        <end position="167"/>
    </location>
</feature>
<name>A0A2S4KWZ4_9HYPO</name>
<keyword evidence="3" id="KW-1185">Reference proteome</keyword>
<evidence type="ECO:0000313" key="2">
    <source>
        <dbReference type="EMBL" id="POR34704.1"/>
    </source>
</evidence>
<sequence length="396" mass="43994">MSSNTKPYYDTIRDPSTFAQRAQGKANLASLVQSEHWKSAVSQWGREHLFAHHVLCKEPKKRLPLFESREFLPRDLSIVHSYIASLIRGPESFDALKDKSEPQLVQECQPDTLGQVWSALVPFLRAAAASGQQAASTTAAPTSAASTSAAPTTPPPKRESRRPDKFGDFVPSDQVNFGSSPDYKTRPATSGSDSTHSSVGYIEGLQAPLVEDATVRLTSCISRYVLNYGQDQNKSDPFLHFRDERRTYSYSLGAKHVHAVDDGGIQFIARNGIPRHVAMLEGKRTFNTLVKGVPIVSDELLAQMVGEALAVGCTNKPSVSQTDFITILAATHCVKFFHFHISADFLRSYEDYFTSTSRNLDGFLRVDSTVWYDIKKRDHREDIVSHILALVDWAES</sequence>
<evidence type="ECO:0000256" key="1">
    <source>
        <dbReference type="SAM" id="MobiDB-lite"/>
    </source>
</evidence>
<dbReference type="STRING" id="94208.A0A2S4KWZ4"/>
<proteinExistence type="predicted"/>
<feature type="compositionally biased region" description="Polar residues" evidence="1">
    <location>
        <begin position="187"/>
        <end position="197"/>
    </location>
</feature>
<dbReference type="Proteomes" id="UP000237481">
    <property type="component" value="Unassembled WGS sequence"/>
</dbReference>
<gene>
    <name evidence="2" type="ORF">TPAR_05094</name>
</gene>